<protein>
    <recommendedName>
        <fullName evidence="33">Gephyrin</fullName>
        <ecNumber evidence="9">2.10.1.1</ecNumber>
        <ecNumber evidence="8">2.7.7.75</ecNumber>
    </recommendedName>
</protein>
<dbReference type="RefSeq" id="XP_029340136.1">
    <property type="nucleotide sequence ID" value="XM_029484276.1"/>
</dbReference>
<keyword evidence="10" id="KW-1003">Cell membrane</keyword>
<dbReference type="CDD" id="cd00886">
    <property type="entry name" value="MogA_MoaB"/>
    <property type="match status" value="1"/>
</dbReference>
<dbReference type="GO" id="GO:0098970">
    <property type="term" value="P:postsynaptic neurotransmitter receptor diffusion trapping"/>
    <property type="evidence" value="ECO:0007669"/>
    <property type="project" value="TreeGrafter"/>
</dbReference>
<feature type="compositionally biased region" description="Polar residues" evidence="34">
    <location>
        <begin position="310"/>
        <end position="335"/>
    </location>
</feature>
<organism evidence="36 37">
    <name type="scientific">Mus caroli</name>
    <name type="common">Ryukyu mouse</name>
    <name type="synonym">Ricefield mouse</name>
    <dbReference type="NCBI Taxonomy" id="10089"/>
    <lineage>
        <taxon>Eukaryota</taxon>
        <taxon>Metazoa</taxon>
        <taxon>Chordata</taxon>
        <taxon>Craniata</taxon>
        <taxon>Vertebrata</taxon>
        <taxon>Euteleostomi</taxon>
        <taxon>Mammalia</taxon>
        <taxon>Eutheria</taxon>
        <taxon>Euarchontoglires</taxon>
        <taxon>Glires</taxon>
        <taxon>Rodentia</taxon>
        <taxon>Myomorpha</taxon>
        <taxon>Muroidea</taxon>
        <taxon>Muridae</taxon>
        <taxon>Murinae</taxon>
        <taxon>Mus</taxon>
        <taxon>Mus</taxon>
    </lineage>
</organism>
<evidence type="ECO:0000256" key="21">
    <source>
        <dbReference type="ARBA" id="ARBA00023212"/>
    </source>
</evidence>
<keyword evidence="15" id="KW-0547">Nucleotide-binding</keyword>
<evidence type="ECO:0000256" key="10">
    <source>
        <dbReference type="ARBA" id="ARBA00022475"/>
    </source>
</evidence>
<evidence type="ECO:0000256" key="2">
    <source>
        <dbReference type="ARBA" id="ARBA00004245"/>
    </source>
</evidence>
<dbReference type="Gene3D" id="3.40.980.10">
    <property type="entry name" value="MoaB/Mog-like domain"/>
    <property type="match status" value="2"/>
</dbReference>
<dbReference type="FunFam" id="2.170.190.11:FF:000001">
    <property type="entry name" value="Molybdopterin molybdenumtransferase"/>
    <property type="match status" value="1"/>
</dbReference>
<keyword evidence="25" id="KW-0449">Lipoprotein</keyword>
<evidence type="ECO:0000256" key="1">
    <source>
        <dbReference type="ARBA" id="ARBA00001946"/>
    </source>
</evidence>
<evidence type="ECO:0000313" key="37">
    <source>
        <dbReference type="RefSeq" id="XP_029340136.1"/>
    </source>
</evidence>
<dbReference type="GO" id="GO:0007529">
    <property type="term" value="P:establishment of synaptic specificity at neuromuscular junction"/>
    <property type="evidence" value="ECO:0007669"/>
    <property type="project" value="TreeGrafter"/>
</dbReference>
<dbReference type="InterPro" id="IPR005111">
    <property type="entry name" value="MoeA_C_domain_IV"/>
</dbReference>
<dbReference type="InterPro" id="IPR008284">
    <property type="entry name" value="MoCF_biosynth_CS"/>
</dbReference>
<keyword evidence="18" id="KW-0770">Synapse</keyword>
<dbReference type="GO" id="GO:0006777">
    <property type="term" value="P:Mo-molybdopterin cofactor biosynthetic process"/>
    <property type="evidence" value="ECO:0007669"/>
    <property type="project" value="UniProtKB-KW"/>
</dbReference>
<evidence type="ECO:0000256" key="26">
    <source>
        <dbReference type="ARBA" id="ARBA00034105"/>
    </source>
</evidence>
<dbReference type="InterPro" id="IPR036688">
    <property type="entry name" value="MoeA_C_domain_IV_sf"/>
</dbReference>
<evidence type="ECO:0000256" key="31">
    <source>
        <dbReference type="ARBA" id="ARBA00060421"/>
    </source>
</evidence>
<evidence type="ECO:0000256" key="4">
    <source>
        <dbReference type="ARBA" id="ARBA00004514"/>
    </source>
</evidence>
<keyword evidence="36" id="KW-1185">Reference proteome</keyword>
<evidence type="ECO:0000256" key="8">
    <source>
        <dbReference type="ARBA" id="ARBA00012509"/>
    </source>
</evidence>
<dbReference type="UniPathway" id="UPA00344"/>
<keyword evidence="22" id="KW-0628">Postsynaptic cell membrane</keyword>
<dbReference type="GO" id="GO:0097112">
    <property type="term" value="P:gamma-aminobutyric acid receptor clustering"/>
    <property type="evidence" value="ECO:0007669"/>
    <property type="project" value="TreeGrafter"/>
</dbReference>
<evidence type="ECO:0000256" key="13">
    <source>
        <dbReference type="ARBA" id="ARBA00022679"/>
    </source>
</evidence>
<keyword evidence="21" id="KW-0206">Cytoskeleton</keyword>
<dbReference type="SMART" id="SM00852">
    <property type="entry name" value="MoCF_biosynth"/>
    <property type="match status" value="2"/>
</dbReference>
<dbReference type="Gene3D" id="2.170.190.11">
    <property type="entry name" value="Molybdopterin biosynthesis moea protein, domain 3"/>
    <property type="match status" value="1"/>
</dbReference>
<evidence type="ECO:0000256" key="14">
    <source>
        <dbReference type="ARBA" id="ARBA00022723"/>
    </source>
</evidence>
<evidence type="ECO:0000256" key="23">
    <source>
        <dbReference type="ARBA" id="ARBA00023268"/>
    </source>
</evidence>
<comment type="catalytic activity">
    <reaction evidence="28">
        <text>molybdopterin + ATP + H(+) = adenylyl-molybdopterin + diphosphate</text>
        <dbReference type="Rhea" id="RHEA:31331"/>
        <dbReference type="ChEBI" id="CHEBI:15378"/>
        <dbReference type="ChEBI" id="CHEBI:30616"/>
        <dbReference type="ChEBI" id="CHEBI:33019"/>
        <dbReference type="ChEBI" id="CHEBI:58698"/>
        <dbReference type="ChEBI" id="CHEBI:62727"/>
        <dbReference type="EC" id="2.7.7.75"/>
    </reaction>
    <physiologicalReaction direction="left-to-right" evidence="28">
        <dbReference type="Rhea" id="RHEA:31332"/>
    </physiologicalReaction>
</comment>
<comment type="subunit">
    <text evidence="32">Homotrimer, homodimer and homooligomer. Interacts with SRGAP2 (via SH3 domain). Interacts with GLRB. Interacts with GABARAP. Interacts with GABRA3. GABRA3 and GLRB occupy overlapping binding sites. Interacts with ARHGAP32; IQSEC3, INSYN1 and INSYN2A.</text>
</comment>
<dbReference type="PROSITE" id="PS01078">
    <property type="entry name" value="MOCF_BIOSYNTHESIS_1"/>
    <property type="match status" value="1"/>
</dbReference>
<evidence type="ECO:0000256" key="17">
    <source>
        <dbReference type="ARBA" id="ARBA00022842"/>
    </source>
</evidence>
<evidence type="ECO:0000256" key="32">
    <source>
        <dbReference type="ARBA" id="ARBA00062706"/>
    </source>
</evidence>
<evidence type="ECO:0000256" key="24">
    <source>
        <dbReference type="ARBA" id="ARBA00023273"/>
    </source>
</evidence>
<gene>
    <name evidence="37" type="primary">Gphn</name>
</gene>
<dbReference type="GO" id="GO:0099634">
    <property type="term" value="C:postsynaptic specialization membrane"/>
    <property type="evidence" value="ECO:0007669"/>
    <property type="project" value="GOC"/>
</dbReference>
<evidence type="ECO:0000256" key="3">
    <source>
        <dbReference type="ARBA" id="ARBA00004279"/>
    </source>
</evidence>
<dbReference type="GO" id="GO:0030425">
    <property type="term" value="C:dendrite"/>
    <property type="evidence" value="ECO:0007669"/>
    <property type="project" value="UniProtKB-SubCell"/>
</dbReference>
<evidence type="ECO:0000256" key="15">
    <source>
        <dbReference type="ARBA" id="ARBA00022741"/>
    </source>
</evidence>
<evidence type="ECO:0000256" key="19">
    <source>
        <dbReference type="ARBA" id="ARBA00023136"/>
    </source>
</evidence>
<evidence type="ECO:0000256" key="34">
    <source>
        <dbReference type="SAM" id="MobiDB-lite"/>
    </source>
</evidence>
<comment type="catalytic activity">
    <reaction evidence="27">
        <text>adenylyl-molybdopterin + molybdate = Mo-molybdopterin + AMP + H(+)</text>
        <dbReference type="Rhea" id="RHEA:35047"/>
        <dbReference type="ChEBI" id="CHEBI:15378"/>
        <dbReference type="ChEBI" id="CHEBI:36264"/>
        <dbReference type="ChEBI" id="CHEBI:62727"/>
        <dbReference type="ChEBI" id="CHEBI:71302"/>
        <dbReference type="ChEBI" id="CHEBI:456215"/>
        <dbReference type="EC" id="2.10.1.1"/>
    </reaction>
    <physiologicalReaction direction="left-to-right" evidence="27">
        <dbReference type="Rhea" id="RHEA:35048"/>
    </physiologicalReaction>
</comment>
<feature type="compositionally biased region" description="Pro residues" evidence="34">
    <location>
        <begin position="200"/>
        <end position="212"/>
    </location>
</feature>
<evidence type="ECO:0000256" key="11">
    <source>
        <dbReference type="ARBA" id="ARBA00022490"/>
    </source>
</evidence>
<keyword evidence="20" id="KW-0501">Molybdenum cofactor biosynthesis</keyword>
<dbReference type="GeneID" id="110306704"/>
<comment type="similarity">
    <text evidence="6">In the N-terminal section; belongs to the MoaB/Mog family.</text>
</comment>
<keyword evidence="19" id="KW-0472">Membrane</keyword>
<feature type="domain" description="MoaB/Mog" evidence="35">
    <location>
        <begin position="18"/>
        <end position="178"/>
    </location>
</feature>
<dbReference type="FunFam" id="3.40.980.10:FF:000001">
    <property type="entry name" value="Molybdopterin molybdenumtransferase"/>
    <property type="match status" value="1"/>
</dbReference>
<evidence type="ECO:0000256" key="27">
    <source>
        <dbReference type="ARBA" id="ARBA00050229"/>
    </source>
</evidence>
<dbReference type="InterPro" id="IPR038987">
    <property type="entry name" value="MoeA-like"/>
</dbReference>
<feature type="region of interest" description="Disordered" evidence="34">
    <location>
        <begin position="307"/>
        <end position="347"/>
    </location>
</feature>
<dbReference type="GO" id="GO:0099645">
    <property type="term" value="P:neurotransmitter receptor localization to postsynaptic specialization membrane"/>
    <property type="evidence" value="ECO:0007669"/>
    <property type="project" value="UniProtKB-ARBA"/>
</dbReference>
<name>A0A6P7RWM2_MUSCR</name>
<comment type="function">
    <text evidence="30">Microtubule-associated protein involved in membrane protein-cytoskeleton interactions. It is thought to anchor the inhibitory glycine receptor (GLYR) to subsynaptic microtubules. Acts as a major instructive molecule at inhibitory synapses, where it also clusters GABA type A receptors.</text>
</comment>
<dbReference type="Pfam" id="PF00994">
    <property type="entry name" value="MoCF_biosynth"/>
    <property type="match status" value="2"/>
</dbReference>
<dbReference type="InterPro" id="IPR036135">
    <property type="entry name" value="MoeA_linker/N_sf"/>
</dbReference>
<evidence type="ECO:0000256" key="28">
    <source>
        <dbReference type="ARBA" id="ARBA00051501"/>
    </source>
</evidence>
<dbReference type="NCBIfam" id="TIGR00177">
    <property type="entry name" value="molyb_syn"/>
    <property type="match status" value="2"/>
</dbReference>
<evidence type="ECO:0000313" key="36">
    <source>
        <dbReference type="Proteomes" id="UP000515126"/>
    </source>
</evidence>
<dbReference type="GO" id="GO:0061599">
    <property type="term" value="F:molybdopterin molybdotransferase activity"/>
    <property type="evidence" value="ECO:0007669"/>
    <property type="project" value="UniProtKB-EC"/>
</dbReference>
<reference evidence="37" key="1">
    <citation type="submission" date="2025-08" db="UniProtKB">
        <authorList>
            <consortium name="RefSeq"/>
        </authorList>
    </citation>
    <scope>IDENTIFICATION</scope>
</reference>
<dbReference type="PANTHER" id="PTHR10192">
    <property type="entry name" value="MOLYBDOPTERIN BIOSYNTHESIS PROTEIN"/>
    <property type="match status" value="1"/>
</dbReference>
<dbReference type="FunFam" id="3.90.105.10:FF:000004">
    <property type="entry name" value="Molybdopterin molybdenumtransferase"/>
    <property type="match status" value="1"/>
</dbReference>
<dbReference type="SUPFAM" id="SSF63882">
    <property type="entry name" value="MoeA N-terminal region -like"/>
    <property type="match status" value="1"/>
</dbReference>
<keyword evidence="17" id="KW-0460">Magnesium</keyword>
<comment type="subcellular location">
    <subcellularLocation>
        <location evidence="3">Cell projection</location>
        <location evidence="3">Dendrite</location>
    </subcellularLocation>
    <subcellularLocation>
        <location evidence="2">Cytoplasm</location>
        <location evidence="2">Cytoskeleton</location>
    </subcellularLocation>
    <subcellularLocation>
        <location evidence="4">Cytoplasm</location>
        <location evidence="4">Cytosol</location>
    </subcellularLocation>
    <subcellularLocation>
        <location evidence="31">Postsynaptic cell membrane</location>
        <topology evidence="31">Lipid-anchor</topology>
        <orientation evidence="31">Cytoplasmic side</orientation>
    </subcellularLocation>
    <subcellularLocation>
        <location evidence="26">Postsynaptic density</location>
    </subcellularLocation>
</comment>
<dbReference type="Pfam" id="PF03453">
    <property type="entry name" value="MoeA_N"/>
    <property type="match status" value="1"/>
</dbReference>
<dbReference type="GO" id="GO:0005856">
    <property type="term" value="C:cytoskeleton"/>
    <property type="evidence" value="ECO:0007669"/>
    <property type="project" value="UniProtKB-SubCell"/>
</dbReference>
<proteinExistence type="inferred from homology"/>
<feature type="domain" description="MoaB/Mog" evidence="35">
    <location>
        <begin position="605"/>
        <end position="748"/>
    </location>
</feature>
<evidence type="ECO:0000256" key="29">
    <source>
        <dbReference type="ARBA" id="ARBA00055539"/>
    </source>
</evidence>
<keyword evidence="14" id="KW-0479">Metal-binding</keyword>
<comment type="function">
    <text evidence="29">Also has a catalytic activity and catalyzes two steps in the biosynthesis of the molybdenum cofactor. In the first step, molybdopterin is adenylated. Subsequently, molybdate is inserted into adenylated molybdopterin and AMP is released.</text>
</comment>
<dbReference type="Gene3D" id="3.90.105.10">
    <property type="entry name" value="Molybdopterin biosynthesis moea protein, domain 2"/>
    <property type="match status" value="1"/>
</dbReference>
<dbReference type="Proteomes" id="UP000515126">
    <property type="component" value="Chromosome 12"/>
</dbReference>
<keyword evidence="11" id="KW-0963">Cytoplasm</keyword>
<keyword evidence="23" id="KW-0511">Multifunctional enzyme</keyword>
<evidence type="ECO:0000256" key="5">
    <source>
        <dbReference type="ARBA" id="ARBA00005046"/>
    </source>
</evidence>
<dbReference type="Pfam" id="PF03454">
    <property type="entry name" value="MoeA_C"/>
    <property type="match status" value="1"/>
</dbReference>
<evidence type="ECO:0000256" key="25">
    <source>
        <dbReference type="ARBA" id="ARBA00023288"/>
    </source>
</evidence>
<dbReference type="FunFam" id="3.40.980.10:FF:000002">
    <property type="entry name" value="Molybdopterin molybdenumtransferase"/>
    <property type="match status" value="1"/>
</dbReference>
<comment type="similarity">
    <text evidence="7">In the C-terminal section; belongs to the MoeA family.</text>
</comment>
<dbReference type="SUPFAM" id="SSF63867">
    <property type="entry name" value="MoeA C-terminal domain-like"/>
    <property type="match status" value="1"/>
</dbReference>
<accession>A0A6P7RWM2</accession>
<dbReference type="PROSITE" id="PS01079">
    <property type="entry name" value="MOCF_BIOSYNTHESIS_2"/>
    <property type="match status" value="1"/>
</dbReference>
<dbReference type="Gene3D" id="2.40.340.10">
    <property type="entry name" value="MoeA, C-terminal, domain IV"/>
    <property type="match status" value="1"/>
</dbReference>
<evidence type="ECO:0000256" key="12">
    <source>
        <dbReference type="ARBA" id="ARBA00022505"/>
    </source>
</evidence>
<dbReference type="FunFam" id="2.40.340.10:FF:000001">
    <property type="entry name" value="Molybdopterin molybdenumtransferase"/>
    <property type="match status" value="1"/>
</dbReference>
<evidence type="ECO:0000256" key="9">
    <source>
        <dbReference type="ARBA" id="ARBA00013269"/>
    </source>
</evidence>
<keyword evidence="13" id="KW-0808">Transferase</keyword>
<dbReference type="EC" id="2.7.7.75" evidence="8"/>
<dbReference type="CTD" id="10243"/>
<dbReference type="GO" id="GO:0005524">
    <property type="term" value="F:ATP binding"/>
    <property type="evidence" value="ECO:0007669"/>
    <property type="project" value="UniProtKB-KW"/>
</dbReference>
<dbReference type="GO" id="GO:0005829">
    <property type="term" value="C:cytosol"/>
    <property type="evidence" value="ECO:0007669"/>
    <property type="project" value="UniProtKB-SubCell"/>
</dbReference>
<dbReference type="NCBIfam" id="NF045515">
    <property type="entry name" value="Glp_gephyrin"/>
    <property type="match status" value="1"/>
</dbReference>
<comment type="pathway">
    <text evidence="5">Cofactor biosynthesis; molybdopterin biosynthesis.</text>
</comment>
<dbReference type="GO" id="GO:0061598">
    <property type="term" value="F:molybdopterin adenylyltransferase activity"/>
    <property type="evidence" value="ECO:0007669"/>
    <property type="project" value="UniProtKB-EC"/>
</dbReference>
<dbReference type="GO" id="GO:0046872">
    <property type="term" value="F:metal ion binding"/>
    <property type="evidence" value="ECO:0007669"/>
    <property type="project" value="UniProtKB-KW"/>
</dbReference>
<dbReference type="GO" id="GO:0060077">
    <property type="term" value="C:inhibitory synapse"/>
    <property type="evidence" value="ECO:0007669"/>
    <property type="project" value="UniProtKB-ARBA"/>
</dbReference>
<evidence type="ECO:0000256" key="20">
    <source>
        <dbReference type="ARBA" id="ARBA00023150"/>
    </source>
</evidence>
<dbReference type="EC" id="2.10.1.1" evidence="9"/>
<dbReference type="CDD" id="cd00887">
    <property type="entry name" value="MoeA"/>
    <property type="match status" value="1"/>
</dbReference>
<evidence type="ECO:0000256" key="16">
    <source>
        <dbReference type="ARBA" id="ARBA00022840"/>
    </source>
</evidence>
<sequence>MATEGMILTNHDHQIRVGVLTVSDSCFRNLAEDRSGINLKDLVQDPSLLGGTISAYKIVPDEIEEIKETLIDWCDEKELNLILTTGGTGFAPRDVTPEKFPTFPFCGLQKGATKEVIEREAPGMALAMLMGSLNVTPLGMLSRPVCGIRGKTLIINLPGSKKGSQECFQFILPALPHAIDLLRDAIVKVKEVHDELEDLPSPPPPLSPPPTTSPHKQTEDKGVQCEEEEEEKKDSGVASTEDSSSSHITAAALAAKKHPFYTSPALFMANHGQPIPGLISYSHHATGSADKRIPDSIISRGVQVLPRDTASLSTTPSESPRAQATSRLSTASCPTPKQIRRPEASKGVASRVGSLKARLPSCSSTYSVSELHSRLEGLKDELWRNRGYDLRVQSRCSSKENILRASHSAVDITKVARRHRMSPFPLTSMDKAFITVLEMTPVLGTEIINYRDGMGRVLAQDVYAKDNLPPFPASVKDGYAVRAADGPGDRFIIGESQAGEQPTQTVMPGQVMRVTTGAPIPCGADAVVQVEDTELIRESDDGTEELEVRILVQARPGQDIRPIGHDIKRGECVLAKGTHMGPSEIGLLATVGVTEVEVNKFPVVAVMSTGNELLNPEDDLLPGKIRDSNRSTLLATIQEHGYPTINLGIVGDNPDDLLNALNEGISRADVIITSGGVSMGEKDYLKQVLDIDLHAQIHFGRVFMKPGLPTTFATLDIDGVRKIIFALPGNPVSAVVTCNLFVVPALRKMQGILDPRPTIIKARLSCDVKLDPRPEYHRCILTWHHQEPLPWAQSTGNQMSSRLMSMRSANGLLMLPPKTEQYVELHKGEVVDVMVIGRL</sequence>
<evidence type="ECO:0000256" key="22">
    <source>
        <dbReference type="ARBA" id="ARBA00023257"/>
    </source>
</evidence>
<dbReference type="InterPro" id="IPR036425">
    <property type="entry name" value="MoaB/Mog-like_dom_sf"/>
</dbReference>
<dbReference type="GO" id="GO:0014069">
    <property type="term" value="C:postsynaptic density"/>
    <property type="evidence" value="ECO:0007669"/>
    <property type="project" value="UniProtKB-SubCell"/>
</dbReference>
<evidence type="ECO:0000256" key="6">
    <source>
        <dbReference type="ARBA" id="ARBA00007589"/>
    </source>
</evidence>
<dbReference type="SUPFAM" id="SSF53218">
    <property type="entry name" value="Molybdenum cofactor biosynthesis proteins"/>
    <property type="match status" value="2"/>
</dbReference>
<dbReference type="GO" id="GO:0099091">
    <property type="term" value="C:postsynaptic specialization, intracellular component"/>
    <property type="evidence" value="ECO:0007669"/>
    <property type="project" value="UniProtKB-ARBA"/>
</dbReference>
<dbReference type="InterPro" id="IPR005110">
    <property type="entry name" value="MoeA_linker/N"/>
</dbReference>
<evidence type="ECO:0000256" key="30">
    <source>
        <dbReference type="ARBA" id="ARBA00059974"/>
    </source>
</evidence>
<dbReference type="PANTHER" id="PTHR10192:SF5">
    <property type="entry name" value="GEPHYRIN"/>
    <property type="match status" value="1"/>
</dbReference>
<dbReference type="AlphaFoldDB" id="A0A6P7RWM2"/>
<feature type="region of interest" description="Disordered" evidence="34">
    <location>
        <begin position="194"/>
        <end position="245"/>
    </location>
</feature>
<keyword evidence="24" id="KW-0966">Cell projection</keyword>
<dbReference type="InterPro" id="IPR001453">
    <property type="entry name" value="MoaB/Mog_dom"/>
</dbReference>
<comment type="cofactor">
    <cofactor evidence="1">
        <name>Mg(2+)</name>
        <dbReference type="ChEBI" id="CHEBI:18420"/>
    </cofactor>
</comment>
<dbReference type="GO" id="GO:0072579">
    <property type="term" value="P:glycine receptor clustering"/>
    <property type="evidence" value="ECO:0007669"/>
    <property type="project" value="TreeGrafter"/>
</dbReference>
<evidence type="ECO:0000256" key="18">
    <source>
        <dbReference type="ARBA" id="ARBA00023018"/>
    </source>
</evidence>
<keyword evidence="12" id="KW-0500">Molybdenum</keyword>
<keyword evidence="16" id="KW-0067">ATP-binding</keyword>
<evidence type="ECO:0000259" key="35">
    <source>
        <dbReference type="SMART" id="SM00852"/>
    </source>
</evidence>
<evidence type="ECO:0000256" key="7">
    <source>
        <dbReference type="ARBA" id="ARBA00008339"/>
    </source>
</evidence>
<evidence type="ECO:0000256" key="33">
    <source>
        <dbReference type="ARBA" id="ARBA00073890"/>
    </source>
</evidence>